<dbReference type="EMBL" id="QTSX02006399">
    <property type="protein sequence ID" value="KAJ9055457.1"/>
    <property type="molecule type" value="Genomic_DNA"/>
</dbReference>
<dbReference type="Proteomes" id="UP001165960">
    <property type="component" value="Unassembled WGS sequence"/>
</dbReference>
<organism evidence="1 2">
    <name type="scientific">Entomophthora muscae</name>
    <dbReference type="NCBI Taxonomy" id="34485"/>
    <lineage>
        <taxon>Eukaryota</taxon>
        <taxon>Fungi</taxon>
        <taxon>Fungi incertae sedis</taxon>
        <taxon>Zoopagomycota</taxon>
        <taxon>Entomophthoromycotina</taxon>
        <taxon>Entomophthoromycetes</taxon>
        <taxon>Entomophthorales</taxon>
        <taxon>Entomophthoraceae</taxon>
        <taxon>Entomophthora</taxon>
    </lineage>
</organism>
<keyword evidence="2" id="KW-1185">Reference proteome</keyword>
<evidence type="ECO:0000313" key="1">
    <source>
        <dbReference type="EMBL" id="KAJ9055457.1"/>
    </source>
</evidence>
<comment type="caution">
    <text evidence="1">The sequence shown here is derived from an EMBL/GenBank/DDBJ whole genome shotgun (WGS) entry which is preliminary data.</text>
</comment>
<proteinExistence type="predicted"/>
<name>A0ACC2RZI6_9FUNG</name>
<sequence length="148" mass="16613">MVESTFGVEASISFYYHLVKGMWFSWKKLGVSPYNKNSPSNVKTQKKYTEAYTALKDKGTNKFYYIEKSAFALSMQNAYGYVLKGSNDGVAWCAAVCATIYLIVALLGPKGVELYQMILVSFNQFLLMEAPAIPITETKGDRKVPLIY</sequence>
<accession>A0ACC2RZI6</accession>
<reference evidence="1" key="1">
    <citation type="submission" date="2022-04" db="EMBL/GenBank/DDBJ databases">
        <title>Genome of the entomopathogenic fungus Entomophthora muscae.</title>
        <authorList>
            <person name="Elya C."/>
            <person name="Lovett B.R."/>
            <person name="Lee E."/>
            <person name="Macias A.M."/>
            <person name="Hajek A.E."/>
            <person name="De Bivort B.L."/>
            <person name="Kasson M.T."/>
            <person name="De Fine Licht H.H."/>
            <person name="Stajich J.E."/>
        </authorList>
    </citation>
    <scope>NUCLEOTIDE SEQUENCE</scope>
    <source>
        <strain evidence="1">Berkeley</strain>
    </source>
</reference>
<gene>
    <name evidence="1" type="ORF">DSO57_1003954</name>
</gene>
<evidence type="ECO:0000313" key="2">
    <source>
        <dbReference type="Proteomes" id="UP001165960"/>
    </source>
</evidence>
<protein>
    <submittedName>
        <fullName evidence="1">Uncharacterized protein</fullName>
    </submittedName>
</protein>